<evidence type="ECO:0000313" key="8">
    <source>
        <dbReference type="Proteomes" id="UP000515908"/>
    </source>
</evidence>
<dbReference type="GO" id="GO:0015179">
    <property type="term" value="F:L-amino acid transmembrane transporter activity"/>
    <property type="evidence" value="ECO:0007669"/>
    <property type="project" value="TreeGrafter"/>
</dbReference>
<evidence type="ECO:0000256" key="3">
    <source>
        <dbReference type="ARBA" id="ARBA00022989"/>
    </source>
</evidence>
<feature type="transmembrane region" description="Helical" evidence="5">
    <location>
        <begin position="31"/>
        <end position="53"/>
    </location>
</feature>
<keyword evidence="3 5" id="KW-1133">Transmembrane helix</keyword>
<keyword evidence="8" id="KW-1185">Reference proteome</keyword>
<dbReference type="Proteomes" id="UP000515908">
    <property type="component" value="Chromosome 01"/>
</dbReference>
<dbReference type="PANTHER" id="PTHR22950">
    <property type="entry name" value="AMINO ACID TRANSPORTER"/>
    <property type="match status" value="1"/>
</dbReference>
<dbReference type="GO" id="GO:0016020">
    <property type="term" value="C:membrane"/>
    <property type="evidence" value="ECO:0007669"/>
    <property type="project" value="UniProtKB-SubCell"/>
</dbReference>
<feature type="transmembrane region" description="Helical" evidence="5">
    <location>
        <begin position="254"/>
        <end position="274"/>
    </location>
</feature>
<dbReference type="InterPro" id="IPR013057">
    <property type="entry name" value="AA_transpt_TM"/>
</dbReference>
<sequence>MDSEAVPEIHSKQPGKITSCLDKLLPAGGAFSNVVTLTAVSLGSGVMAIPLSFQQTGVITSLLINTAIAFFTVYSVYILMCTVDKTRAVTYRSKPLPAPSLGPGWDYLAAFNMFIFGFGSCVFFVISVGSLLLTATDDPASTVPETEWVTGLWSLCLGCHYVPLSLPKEINSLRYASLLSCLFIGYLVVMVIIHCCMNALGPNKPEHKIDMFKSGNDPIVGFSMVLFSYLCHIDTFGLYTEMTIPSPARMSRDTAVAMAITEIMYILCGVFAYLEFGENMPSYILLTYNIRESPLISVGYALVGLAMCFIFPLVLQPARDSLYYCLSFHFDSFRNIKTVPMWIHLIICAVMSLVSMIMGIFIPKDNVWFSLVGCFCTGFIGFIFPALFIMYAGDWNRKQVGWFNYVTTYLTLIAGVASLVFGCGAVLYLEVTG</sequence>
<keyword evidence="4 5" id="KW-0472">Membrane</keyword>
<feature type="transmembrane region" description="Helical" evidence="5">
    <location>
        <begin position="342"/>
        <end position="362"/>
    </location>
</feature>
<evidence type="ECO:0000256" key="2">
    <source>
        <dbReference type="ARBA" id="ARBA00022692"/>
    </source>
</evidence>
<gene>
    <name evidence="7" type="ORF">ADEAN_000005700</name>
</gene>
<feature type="domain" description="Amino acid transporter transmembrane" evidence="6">
    <location>
        <begin position="29"/>
        <end position="425"/>
    </location>
</feature>
<reference evidence="7 8" key="1">
    <citation type="submission" date="2020-08" db="EMBL/GenBank/DDBJ databases">
        <authorList>
            <person name="Newling K."/>
            <person name="Davey J."/>
            <person name="Forrester S."/>
        </authorList>
    </citation>
    <scope>NUCLEOTIDE SEQUENCE [LARGE SCALE GENOMIC DNA]</scope>
    <source>
        <strain evidence="8">Crithidia deanei Carvalho (ATCC PRA-265)</strain>
    </source>
</reference>
<evidence type="ECO:0000256" key="4">
    <source>
        <dbReference type="ARBA" id="ARBA00023136"/>
    </source>
</evidence>
<dbReference type="EMBL" id="LR877145">
    <property type="protein sequence ID" value="CAD2212645.1"/>
    <property type="molecule type" value="Genomic_DNA"/>
</dbReference>
<feature type="transmembrane region" description="Helical" evidence="5">
    <location>
        <begin position="368"/>
        <end position="390"/>
    </location>
</feature>
<feature type="transmembrane region" description="Helical" evidence="5">
    <location>
        <begin position="104"/>
        <end position="128"/>
    </location>
</feature>
<dbReference type="PANTHER" id="PTHR22950:SF649">
    <property type="entry name" value="ACID TRANSPORTER, PUTATIVE-RELATED"/>
    <property type="match status" value="1"/>
</dbReference>
<organism evidence="7 8">
    <name type="scientific">Angomonas deanei</name>
    <dbReference type="NCBI Taxonomy" id="59799"/>
    <lineage>
        <taxon>Eukaryota</taxon>
        <taxon>Discoba</taxon>
        <taxon>Euglenozoa</taxon>
        <taxon>Kinetoplastea</taxon>
        <taxon>Metakinetoplastina</taxon>
        <taxon>Trypanosomatida</taxon>
        <taxon>Trypanosomatidae</taxon>
        <taxon>Strigomonadinae</taxon>
        <taxon>Angomonas</taxon>
    </lineage>
</organism>
<dbReference type="GO" id="GO:0005737">
    <property type="term" value="C:cytoplasm"/>
    <property type="evidence" value="ECO:0007669"/>
    <property type="project" value="TreeGrafter"/>
</dbReference>
<feature type="transmembrane region" description="Helical" evidence="5">
    <location>
        <begin position="178"/>
        <end position="200"/>
    </location>
</feature>
<evidence type="ECO:0000313" key="7">
    <source>
        <dbReference type="EMBL" id="CAD2212645.1"/>
    </source>
</evidence>
<name>A0A7G2BZD0_9TRYP</name>
<evidence type="ECO:0000256" key="1">
    <source>
        <dbReference type="ARBA" id="ARBA00004141"/>
    </source>
</evidence>
<feature type="transmembrane region" description="Helical" evidence="5">
    <location>
        <begin position="402"/>
        <end position="429"/>
    </location>
</feature>
<evidence type="ECO:0000259" key="6">
    <source>
        <dbReference type="Pfam" id="PF01490"/>
    </source>
</evidence>
<protein>
    <submittedName>
        <fullName evidence="7">Transmembrane amino acid transporter protein, putative</fullName>
    </submittedName>
</protein>
<feature type="transmembrane region" description="Helical" evidence="5">
    <location>
        <begin position="220"/>
        <end position="242"/>
    </location>
</feature>
<dbReference type="VEuPathDB" id="TriTrypDB:ADEAN_000005700"/>
<comment type="subcellular location">
    <subcellularLocation>
        <location evidence="1">Membrane</location>
        <topology evidence="1">Multi-pass membrane protein</topology>
    </subcellularLocation>
</comment>
<feature type="transmembrane region" description="Helical" evidence="5">
    <location>
        <begin position="294"/>
        <end position="315"/>
    </location>
</feature>
<keyword evidence="2 5" id="KW-0812">Transmembrane</keyword>
<proteinExistence type="predicted"/>
<dbReference type="AlphaFoldDB" id="A0A7G2BZD0"/>
<feature type="transmembrane region" description="Helical" evidence="5">
    <location>
        <begin position="59"/>
        <end position="83"/>
    </location>
</feature>
<accession>A0A7G2BZD0</accession>
<dbReference type="Pfam" id="PF01490">
    <property type="entry name" value="Aa_trans"/>
    <property type="match status" value="1"/>
</dbReference>
<evidence type="ECO:0000256" key="5">
    <source>
        <dbReference type="SAM" id="Phobius"/>
    </source>
</evidence>
<dbReference type="OrthoDB" id="438545at2759"/>